<comment type="caution">
    <text evidence="2">The sequence shown here is derived from an EMBL/GenBank/DDBJ whole genome shotgun (WGS) entry which is preliminary data.</text>
</comment>
<sequence>MTLRQRQSKFASMVSLLIAFAYEQEYEVTFGDAWAHDGHKKGSFHYDRLAVDLNLFKNGRYLSSTASHRPLGEFWESLGGTWGGRFTDPPDGNHYSYGENRK</sequence>
<evidence type="ECO:0000313" key="2">
    <source>
        <dbReference type="EMBL" id="KKL20835.1"/>
    </source>
</evidence>
<dbReference type="AlphaFoldDB" id="A0A0F9BGF2"/>
<dbReference type="Gene3D" id="3.30.1380.10">
    <property type="match status" value="1"/>
</dbReference>
<dbReference type="Pfam" id="PF13539">
    <property type="entry name" value="Peptidase_M15_4"/>
    <property type="match status" value="1"/>
</dbReference>
<accession>A0A0F9BGF2</accession>
<dbReference type="EMBL" id="LAZR01037946">
    <property type="protein sequence ID" value="KKL20835.1"/>
    <property type="molecule type" value="Genomic_DNA"/>
</dbReference>
<dbReference type="SUPFAM" id="SSF55166">
    <property type="entry name" value="Hedgehog/DD-peptidase"/>
    <property type="match status" value="1"/>
</dbReference>
<organism evidence="2">
    <name type="scientific">marine sediment metagenome</name>
    <dbReference type="NCBI Taxonomy" id="412755"/>
    <lineage>
        <taxon>unclassified sequences</taxon>
        <taxon>metagenomes</taxon>
        <taxon>ecological metagenomes</taxon>
    </lineage>
</organism>
<feature type="domain" description="Peptidase M15C" evidence="1">
    <location>
        <begin position="39"/>
        <end position="97"/>
    </location>
</feature>
<gene>
    <name evidence="2" type="ORF">LCGC14_2451470</name>
</gene>
<dbReference type="GO" id="GO:0008233">
    <property type="term" value="F:peptidase activity"/>
    <property type="evidence" value="ECO:0007669"/>
    <property type="project" value="InterPro"/>
</dbReference>
<name>A0A0F9BGF2_9ZZZZ</name>
<proteinExistence type="predicted"/>
<dbReference type="InterPro" id="IPR009045">
    <property type="entry name" value="Zn_M74/Hedgehog-like"/>
</dbReference>
<reference evidence="2" key="1">
    <citation type="journal article" date="2015" name="Nature">
        <title>Complex archaea that bridge the gap between prokaryotes and eukaryotes.</title>
        <authorList>
            <person name="Spang A."/>
            <person name="Saw J.H."/>
            <person name="Jorgensen S.L."/>
            <person name="Zaremba-Niedzwiedzka K."/>
            <person name="Martijn J."/>
            <person name="Lind A.E."/>
            <person name="van Eijk R."/>
            <person name="Schleper C."/>
            <person name="Guy L."/>
            <person name="Ettema T.J."/>
        </authorList>
    </citation>
    <scope>NUCLEOTIDE SEQUENCE</scope>
</reference>
<dbReference type="InterPro" id="IPR039561">
    <property type="entry name" value="Peptidase_M15C"/>
</dbReference>
<protein>
    <recommendedName>
        <fullName evidence="1">Peptidase M15C domain-containing protein</fullName>
    </recommendedName>
</protein>
<evidence type="ECO:0000259" key="1">
    <source>
        <dbReference type="Pfam" id="PF13539"/>
    </source>
</evidence>